<dbReference type="RefSeq" id="WP_106521705.1">
    <property type="nucleotide sequence ID" value="NZ_PYGD01000001.1"/>
</dbReference>
<name>A0A2P8DCT4_9BACT</name>
<accession>A0A2P8DCT4</accession>
<sequence>MTDSKLYQLMAVVEEIGQLDEMIALHEKQGSDLMLSQYSEKKVALTGYLIRELIDPAENSYESLIAIRSILDKFFGYSISEIKPSSEPHFNKIKQLIDVIE</sequence>
<dbReference type="EMBL" id="PYGD01000001">
    <property type="protein sequence ID" value="PSK95030.1"/>
    <property type="molecule type" value="Genomic_DNA"/>
</dbReference>
<evidence type="ECO:0000313" key="2">
    <source>
        <dbReference type="Proteomes" id="UP000240572"/>
    </source>
</evidence>
<reference evidence="1 2" key="1">
    <citation type="submission" date="2018-03" db="EMBL/GenBank/DDBJ databases">
        <title>Genomic Encyclopedia of Type Strains, Phase III (KMG-III): the genomes of soil and plant-associated and newly described type strains.</title>
        <authorList>
            <person name="Whitman W."/>
        </authorList>
    </citation>
    <scope>NUCLEOTIDE SEQUENCE [LARGE SCALE GENOMIC DNA]</scope>
    <source>
        <strain evidence="1 2">CGMCC 1.12700</strain>
    </source>
</reference>
<keyword evidence="2" id="KW-1185">Reference proteome</keyword>
<organism evidence="1 2">
    <name type="scientific">Taibaiella chishuiensis</name>
    <dbReference type="NCBI Taxonomy" id="1434707"/>
    <lineage>
        <taxon>Bacteria</taxon>
        <taxon>Pseudomonadati</taxon>
        <taxon>Bacteroidota</taxon>
        <taxon>Chitinophagia</taxon>
        <taxon>Chitinophagales</taxon>
        <taxon>Chitinophagaceae</taxon>
        <taxon>Taibaiella</taxon>
    </lineage>
</organism>
<dbReference type="Proteomes" id="UP000240572">
    <property type="component" value="Unassembled WGS sequence"/>
</dbReference>
<protein>
    <submittedName>
        <fullName evidence="1">Uncharacterized protein</fullName>
    </submittedName>
</protein>
<evidence type="ECO:0000313" key="1">
    <source>
        <dbReference type="EMBL" id="PSK95030.1"/>
    </source>
</evidence>
<dbReference type="AlphaFoldDB" id="A0A2P8DCT4"/>
<gene>
    <name evidence="1" type="ORF">B0I18_1011194</name>
</gene>
<comment type="caution">
    <text evidence="1">The sequence shown here is derived from an EMBL/GenBank/DDBJ whole genome shotgun (WGS) entry which is preliminary data.</text>
</comment>
<proteinExistence type="predicted"/>